<dbReference type="AlphaFoldDB" id="A0A4Q8AJ29"/>
<feature type="signal peptide" evidence="3">
    <location>
        <begin position="1"/>
        <end position="36"/>
    </location>
</feature>
<dbReference type="Proteomes" id="UP000291483">
    <property type="component" value="Unassembled WGS sequence"/>
</dbReference>
<feature type="chain" id="PRO_5020762691" evidence="3">
    <location>
        <begin position="37"/>
        <end position="256"/>
    </location>
</feature>
<feature type="transmembrane region" description="Helical" evidence="2">
    <location>
        <begin position="211"/>
        <end position="233"/>
    </location>
</feature>
<dbReference type="Pfam" id="PF07987">
    <property type="entry name" value="DUF1775"/>
    <property type="match status" value="1"/>
</dbReference>
<dbReference type="InterPro" id="IPR006311">
    <property type="entry name" value="TAT_signal"/>
</dbReference>
<dbReference type="RefSeq" id="WP_130504554.1">
    <property type="nucleotide sequence ID" value="NZ_SHLC01000001.1"/>
</dbReference>
<dbReference type="Gene3D" id="2.60.40.2230">
    <property type="entry name" value="Uncharacterised protein YcnI-like PF07987, DUF1775"/>
    <property type="match status" value="1"/>
</dbReference>
<keyword evidence="6" id="KW-1185">Reference proteome</keyword>
<dbReference type="CDD" id="cd08545">
    <property type="entry name" value="YcnI_like"/>
    <property type="match status" value="1"/>
</dbReference>
<sequence length="256" mass="25569">MTTRSTSPSARTRTLAVAGLAAGALLAIGAPLAASAHVTVTPSDTAAGAYTLLTFSAAHGCEGSPTTKMTIDIPEGIISVSPTVNPNWTIEKISTGEGDAARVSQVVYTAITPLEDGYRDTFVLSAKLPDAAAGETLEFPVLQSCTVGETSWSETSVAGEDEPELPAPFIVLTEAAADGDGHGHAATGTDDAHAESGEETAVSPEAPSSDLVARILGVGGLIVGAIGVTLAVVTRRSAKATGAAGTDQTAGDKAAK</sequence>
<evidence type="ECO:0000259" key="4">
    <source>
        <dbReference type="Pfam" id="PF07987"/>
    </source>
</evidence>
<keyword evidence="2" id="KW-0472">Membrane</keyword>
<evidence type="ECO:0000313" key="5">
    <source>
        <dbReference type="EMBL" id="RZU63961.1"/>
    </source>
</evidence>
<dbReference type="PROSITE" id="PS51318">
    <property type="entry name" value="TAT"/>
    <property type="match status" value="1"/>
</dbReference>
<accession>A0A4Q8AJ29</accession>
<evidence type="ECO:0000256" key="2">
    <source>
        <dbReference type="SAM" id="Phobius"/>
    </source>
</evidence>
<proteinExistence type="predicted"/>
<organism evidence="5 6">
    <name type="scientific">Microterricola gilva</name>
    <dbReference type="NCBI Taxonomy" id="393267"/>
    <lineage>
        <taxon>Bacteria</taxon>
        <taxon>Bacillati</taxon>
        <taxon>Actinomycetota</taxon>
        <taxon>Actinomycetes</taxon>
        <taxon>Micrococcales</taxon>
        <taxon>Microbacteriaceae</taxon>
        <taxon>Microterricola</taxon>
    </lineage>
</organism>
<keyword evidence="2" id="KW-0812">Transmembrane</keyword>
<evidence type="ECO:0000256" key="1">
    <source>
        <dbReference type="SAM" id="MobiDB-lite"/>
    </source>
</evidence>
<name>A0A4Q8AJ29_9MICO</name>
<feature type="domain" description="YncI copper-binding" evidence="4">
    <location>
        <begin position="37"/>
        <end position="171"/>
    </location>
</feature>
<dbReference type="InterPro" id="IPR038507">
    <property type="entry name" value="YcnI-like_sf"/>
</dbReference>
<dbReference type="EMBL" id="SHLC01000001">
    <property type="protein sequence ID" value="RZU63961.1"/>
    <property type="molecule type" value="Genomic_DNA"/>
</dbReference>
<evidence type="ECO:0000256" key="3">
    <source>
        <dbReference type="SAM" id="SignalP"/>
    </source>
</evidence>
<reference evidence="5 6" key="1">
    <citation type="submission" date="2019-02" db="EMBL/GenBank/DDBJ databases">
        <title>Sequencing the genomes of 1000 actinobacteria strains.</title>
        <authorList>
            <person name="Klenk H.-P."/>
        </authorList>
    </citation>
    <scope>NUCLEOTIDE SEQUENCE [LARGE SCALE GENOMIC DNA]</scope>
    <source>
        <strain evidence="5 6">DSM 18319</strain>
    </source>
</reference>
<keyword evidence="2" id="KW-1133">Transmembrane helix</keyword>
<feature type="region of interest" description="Disordered" evidence="1">
    <location>
        <begin position="179"/>
        <end position="206"/>
    </location>
</feature>
<protein>
    <submittedName>
        <fullName evidence="5">Uncharacterized protein YcnI</fullName>
    </submittedName>
</protein>
<keyword evidence="3" id="KW-0732">Signal</keyword>
<dbReference type="InterPro" id="IPR012533">
    <property type="entry name" value="YcnI-copper_dom"/>
</dbReference>
<gene>
    <name evidence="5" type="ORF">EV379_0250</name>
</gene>
<dbReference type="OrthoDB" id="9810871at2"/>
<evidence type="ECO:0000313" key="6">
    <source>
        <dbReference type="Proteomes" id="UP000291483"/>
    </source>
</evidence>
<comment type="caution">
    <text evidence="5">The sequence shown here is derived from an EMBL/GenBank/DDBJ whole genome shotgun (WGS) entry which is preliminary data.</text>
</comment>